<dbReference type="InterPro" id="IPR036388">
    <property type="entry name" value="WH-like_DNA-bd_sf"/>
</dbReference>
<name>A0A8J3EUU5_9ACTN</name>
<dbReference type="InterPro" id="IPR007367">
    <property type="entry name" value="DUF433"/>
</dbReference>
<dbReference type="AlphaFoldDB" id="A0A8J3EUU5"/>
<dbReference type="OrthoDB" id="940717at2"/>
<sequence length="212" mass="23224">MGKYLNRGMYDLVEVAHLLGVDPDRVVRWSTPTRSRAAIVPPALDPLFTFHDLISLLVVAKLVERQVSNEQLADGVATLSAELGTDRPLAREELRDNIATMGRAFFARLRGEWVDVGRGGQRAFPEVVLPALKQVEYGDDHFAAIWRPRKGVWLNPRVQAGSACIDGTRVPTEVLARAVALGESPEDVADNYELDVATVLTAAAYEHQLAAA</sequence>
<gene>
    <name evidence="1" type="ORF">GCM10011354_26400</name>
</gene>
<dbReference type="InterPro" id="IPR009057">
    <property type="entry name" value="Homeodomain-like_sf"/>
</dbReference>
<accession>A0A8J3EUU5</accession>
<reference evidence="1" key="2">
    <citation type="submission" date="2020-09" db="EMBL/GenBank/DDBJ databases">
        <authorList>
            <person name="Sun Q."/>
            <person name="Zhou Y."/>
        </authorList>
    </citation>
    <scope>NUCLEOTIDE SEQUENCE</scope>
    <source>
        <strain evidence="1">CGMCC 1.14988</strain>
    </source>
</reference>
<dbReference type="Gene3D" id="1.10.10.10">
    <property type="entry name" value="Winged helix-like DNA-binding domain superfamily/Winged helix DNA-binding domain"/>
    <property type="match status" value="1"/>
</dbReference>
<dbReference type="SUPFAM" id="SSF46689">
    <property type="entry name" value="Homeodomain-like"/>
    <property type="match status" value="1"/>
</dbReference>
<evidence type="ECO:0008006" key="3">
    <source>
        <dbReference type="Google" id="ProtNLM"/>
    </source>
</evidence>
<protein>
    <recommendedName>
        <fullName evidence="3">DUF433 domain-containing protein</fullName>
    </recommendedName>
</protein>
<dbReference type="Pfam" id="PF04255">
    <property type="entry name" value="DUF433"/>
    <property type="match status" value="1"/>
</dbReference>
<reference evidence="1" key="1">
    <citation type="journal article" date="2014" name="Int. J. Syst. Evol. Microbiol.">
        <title>Complete genome sequence of Corynebacterium casei LMG S-19264T (=DSM 44701T), isolated from a smear-ripened cheese.</title>
        <authorList>
            <consortium name="US DOE Joint Genome Institute (JGI-PGF)"/>
            <person name="Walter F."/>
            <person name="Albersmeier A."/>
            <person name="Kalinowski J."/>
            <person name="Ruckert C."/>
        </authorList>
    </citation>
    <scope>NUCLEOTIDE SEQUENCE</scope>
    <source>
        <strain evidence="1">CGMCC 1.14988</strain>
    </source>
</reference>
<keyword evidence="2" id="KW-1185">Reference proteome</keyword>
<dbReference type="EMBL" id="BMHA01000010">
    <property type="protein sequence ID" value="GGI07902.1"/>
    <property type="molecule type" value="Genomic_DNA"/>
</dbReference>
<evidence type="ECO:0000313" key="1">
    <source>
        <dbReference type="EMBL" id="GGI07902.1"/>
    </source>
</evidence>
<dbReference type="Proteomes" id="UP000650511">
    <property type="component" value="Unassembled WGS sequence"/>
</dbReference>
<proteinExistence type="predicted"/>
<comment type="caution">
    <text evidence="1">The sequence shown here is derived from an EMBL/GenBank/DDBJ whole genome shotgun (WGS) entry which is preliminary data.</text>
</comment>
<evidence type="ECO:0000313" key="2">
    <source>
        <dbReference type="Proteomes" id="UP000650511"/>
    </source>
</evidence>
<organism evidence="1 2">
    <name type="scientific">Egicoccus halophilus</name>
    <dbReference type="NCBI Taxonomy" id="1670830"/>
    <lineage>
        <taxon>Bacteria</taxon>
        <taxon>Bacillati</taxon>
        <taxon>Actinomycetota</taxon>
        <taxon>Nitriliruptoria</taxon>
        <taxon>Egicoccales</taxon>
        <taxon>Egicoccaceae</taxon>
        <taxon>Egicoccus</taxon>
    </lineage>
</organism>
<dbReference type="RefSeq" id="WP_130648923.1">
    <property type="nucleotide sequence ID" value="NZ_BMHA01000010.1"/>
</dbReference>